<protein>
    <recommendedName>
        <fullName evidence="5">EAL domain-containing protein</fullName>
    </recommendedName>
</protein>
<dbReference type="RefSeq" id="WP_188543255.1">
    <property type="nucleotide sequence ID" value="NZ_BMCU01000001.1"/>
</dbReference>
<dbReference type="Pfam" id="PF01590">
    <property type="entry name" value="GAF"/>
    <property type="match status" value="1"/>
</dbReference>
<proteinExistence type="predicted"/>
<dbReference type="SUPFAM" id="SSF55073">
    <property type="entry name" value="Nucleotide cyclase"/>
    <property type="match status" value="1"/>
</dbReference>
<dbReference type="InterPro" id="IPR052155">
    <property type="entry name" value="Biofilm_reg_signaling"/>
</dbReference>
<reference evidence="3" key="1">
    <citation type="journal article" date="2014" name="Int. J. Syst. Evol. Microbiol.">
        <title>Complete genome sequence of Corynebacterium casei LMG S-19264T (=DSM 44701T), isolated from a smear-ripened cheese.</title>
        <authorList>
            <consortium name="US DOE Joint Genome Institute (JGI-PGF)"/>
            <person name="Walter F."/>
            <person name="Albersmeier A."/>
            <person name="Kalinowski J."/>
            <person name="Ruckert C."/>
        </authorList>
    </citation>
    <scope>NUCLEOTIDE SEQUENCE</scope>
    <source>
        <strain evidence="3">CCM 7905</strain>
    </source>
</reference>
<feature type="domain" description="EAL" evidence="1">
    <location>
        <begin position="475"/>
        <end position="725"/>
    </location>
</feature>
<dbReference type="PANTHER" id="PTHR44757:SF2">
    <property type="entry name" value="BIOFILM ARCHITECTURE MAINTENANCE PROTEIN MBAA"/>
    <property type="match status" value="1"/>
</dbReference>
<dbReference type="CDD" id="cd01949">
    <property type="entry name" value="GGDEF"/>
    <property type="match status" value="1"/>
</dbReference>
<dbReference type="Proteomes" id="UP000654257">
    <property type="component" value="Unassembled WGS sequence"/>
</dbReference>
<dbReference type="CDD" id="cd01948">
    <property type="entry name" value="EAL"/>
    <property type="match status" value="1"/>
</dbReference>
<dbReference type="SUPFAM" id="SSF55781">
    <property type="entry name" value="GAF domain-like"/>
    <property type="match status" value="1"/>
</dbReference>
<accession>A0A917CRE2</accession>
<dbReference type="SUPFAM" id="SSF55785">
    <property type="entry name" value="PYP-like sensor domain (PAS domain)"/>
    <property type="match status" value="1"/>
</dbReference>
<dbReference type="Gene3D" id="3.30.450.20">
    <property type="entry name" value="PAS domain"/>
    <property type="match status" value="1"/>
</dbReference>
<dbReference type="InterPro" id="IPR001633">
    <property type="entry name" value="EAL_dom"/>
</dbReference>
<dbReference type="PROSITE" id="PS50883">
    <property type="entry name" value="EAL"/>
    <property type="match status" value="1"/>
</dbReference>
<dbReference type="SMART" id="SM00267">
    <property type="entry name" value="GGDEF"/>
    <property type="match status" value="1"/>
</dbReference>
<dbReference type="SMART" id="SM00065">
    <property type="entry name" value="GAF"/>
    <property type="match status" value="1"/>
</dbReference>
<organism evidence="3 4">
    <name type="scientific">Rhodococcoides trifolii</name>
    <dbReference type="NCBI Taxonomy" id="908250"/>
    <lineage>
        <taxon>Bacteria</taxon>
        <taxon>Bacillati</taxon>
        <taxon>Actinomycetota</taxon>
        <taxon>Actinomycetes</taxon>
        <taxon>Mycobacteriales</taxon>
        <taxon>Nocardiaceae</taxon>
        <taxon>Rhodococcoides</taxon>
    </lineage>
</organism>
<comment type="caution">
    <text evidence="3">The sequence shown here is derived from an EMBL/GenBank/DDBJ whole genome shotgun (WGS) entry which is preliminary data.</text>
</comment>
<dbReference type="InterPro" id="IPR043128">
    <property type="entry name" value="Rev_trsase/Diguanyl_cyclase"/>
</dbReference>
<dbReference type="InterPro" id="IPR029016">
    <property type="entry name" value="GAF-like_dom_sf"/>
</dbReference>
<evidence type="ECO:0000259" key="2">
    <source>
        <dbReference type="PROSITE" id="PS50887"/>
    </source>
</evidence>
<dbReference type="SMART" id="SM00052">
    <property type="entry name" value="EAL"/>
    <property type="match status" value="1"/>
</dbReference>
<dbReference type="InterPro" id="IPR035965">
    <property type="entry name" value="PAS-like_dom_sf"/>
</dbReference>
<evidence type="ECO:0000259" key="1">
    <source>
        <dbReference type="PROSITE" id="PS50883"/>
    </source>
</evidence>
<dbReference type="InterPro" id="IPR035919">
    <property type="entry name" value="EAL_sf"/>
</dbReference>
<feature type="domain" description="GGDEF" evidence="2">
    <location>
        <begin position="334"/>
        <end position="466"/>
    </location>
</feature>
<dbReference type="Gene3D" id="3.20.20.450">
    <property type="entry name" value="EAL domain"/>
    <property type="match status" value="1"/>
</dbReference>
<dbReference type="InterPro" id="IPR000160">
    <property type="entry name" value="GGDEF_dom"/>
</dbReference>
<keyword evidence="4" id="KW-1185">Reference proteome</keyword>
<dbReference type="PROSITE" id="PS50887">
    <property type="entry name" value="GGDEF"/>
    <property type="match status" value="1"/>
</dbReference>
<dbReference type="Gene3D" id="3.30.70.270">
    <property type="match status" value="1"/>
</dbReference>
<reference evidence="3" key="2">
    <citation type="submission" date="2020-09" db="EMBL/GenBank/DDBJ databases">
        <authorList>
            <person name="Sun Q."/>
            <person name="Sedlacek I."/>
        </authorList>
    </citation>
    <scope>NUCLEOTIDE SEQUENCE</scope>
    <source>
        <strain evidence="3">CCM 7905</strain>
    </source>
</reference>
<dbReference type="NCBIfam" id="TIGR00254">
    <property type="entry name" value="GGDEF"/>
    <property type="match status" value="1"/>
</dbReference>
<dbReference type="PANTHER" id="PTHR44757">
    <property type="entry name" value="DIGUANYLATE CYCLASE DGCP"/>
    <property type="match status" value="1"/>
</dbReference>
<dbReference type="Pfam" id="PF00563">
    <property type="entry name" value="EAL"/>
    <property type="match status" value="1"/>
</dbReference>
<evidence type="ECO:0008006" key="5">
    <source>
        <dbReference type="Google" id="ProtNLM"/>
    </source>
</evidence>
<sequence>MDFDRSATHAALIAVADSSAAGVVIVDSSSRFRYLNAAGLAMIGLETMDGLTSLNGRSVIADSVLLQLEDIRVAVETHGVWSGTMDVVDVPTGSPFPVEMTVYALGHTGSQAVVAGVFHDVHGRARRAEGGSADGDRSRELEQQAIAGLNRIALTGRVDEVTAAAVSAAIDVVGAENAMIYRPTPDDRLKFVAAALPTLVDASAVQVPADSLAGYAIEHRGVVVCPDSELETRFDTDLLKRFGFRSAIAVPIPGTDSAWGSLAVYQSEPGAYSVRTVMFLTTVTEVISATVRRAELERQLRYQSLHDPLTQLANRTLAYQRIDAALARSRAGSRMTAVMLINLHDFRLVNDSFGFAAGDQVLAAVAELLTESVTMHDTVARFGGDEFLLVCTDLGNTFDAIALAQAILARLRRPLDIGARAVEISGCIGIAAGYGEDTAADMVRHADIAASGAKEEGPGSYQVFDEETGAPALRRLAIADALRTALETDALSMAYQPVYELATGRFVAVEALARWNGSSLGVVGPDEFVPIAERSGLIVPLGEWALRRACLDSAQWSGVVELRVNVSPLQLRHPDFAASVTAILDETFFPAQQLGIEITESIWVEDTETVKRNLTVLHEMGVSVLLDDFGVGHSSLSYITRFPIVDYVKIDKSFVSDLPGPQPESVVSAIVTLARAFDLTVVAEGVETVAQLDCLRRSGCDMAQGFLLAEPMPAASVQAAIDAATTGSARAADDSPAGTV</sequence>
<evidence type="ECO:0000313" key="3">
    <source>
        <dbReference type="EMBL" id="GGF95476.1"/>
    </source>
</evidence>
<dbReference type="SUPFAM" id="SSF141868">
    <property type="entry name" value="EAL domain-like"/>
    <property type="match status" value="1"/>
</dbReference>
<dbReference type="Gene3D" id="3.30.450.40">
    <property type="match status" value="1"/>
</dbReference>
<dbReference type="InterPro" id="IPR003018">
    <property type="entry name" value="GAF"/>
</dbReference>
<dbReference type="InterPro" id="IPR029787">
    <property type="entry name" value="Nucleotide_cyclase"/>
</dbReference>
<evidence type="ECO:0000313" key="4">
    <source>
        <dbReference type="Proteomes" id="UP000654257"/>
    </source>
</evidence>
<dbReference type="AlphaFoldDB" id="A0A917CRE2"/>
<dbReference type="EMBL" id="BMCU01000001">
    <property type="protein sequence ID" value="GGF95476.1"/>
    <property type="molecule type" value="Genomic_DNA"/>
</dbReference>
<dbReference type="Pfam" id="PF00990">
    <property type="entry name" value="GGDEF"/>
    <property type="match status" value="1"/>
</dbReference>
<gene>
    <name evidence="3" type="ORF">GCM10007304_06680</name>
</gene>
<name>A0A917CRE2_9NOCA</name>